<dbReference type="PaxDb" id="8022-A0A060XVL1"/>
<reference evidence="1" key="1">
    <citation type="journal article" date="2014" name="Nat. Commun.">
        <title>The rainbow trout genome provides novel insights into evolution after whole-genome duplication in vertebrates.</title>
        <authorList>
            <person name="Berthelot C."/>
            <person name="Brunet F."/>
            <person name="Chalopin D."/>
            <person name="Juanchich A."/>
            <person name="Bernard M."/>
            <person name="Noel B."/>
            <person name="Bento P."/>
            <person name="Da Silva C."/>
            <person name="Labadie K."/>
            <person name="Alberti A."/>
            <person name="Aury J.M."/>
            <person name="Louis A."/>
            <person name="Dehais P."/>
            <person name="Bardou P."/>
            <person name="Montfort J."/>
            <person name="Klopp C."/>
            <person name="Cabau C."/>
            <person name="Gaspin C."/>
            <person name="Thorgaard G.H."/>
            <person name="Boussaha M."/>
            <person name="Quillet E."/>
            <person name="Guyomard R."/>
            <person name="Galiana D."/>
            <person name="Bobe J."/>
            <person name="Volff J.N."/>
            <person name="Genet C."/>
            <person name="Wincker P."/>
            <person name="Jaillon O."/>
            <person name="Roest Crollius H."/>
            <person name="Guiguen Y."/>
        </authorList>
    </citation>
    <scope>NUCLEOTIDE SEQUENCE [LARGE SCALE GENOMIC DNA]</scope>
</reference>
<evidence type="ECO:0000313" key="2">
    <source>
        <dbReference type="Proteomes" id="UP000193380"/>
    </source>
</evidence>
<protein>
    <submittedName>
        <fullName evidence="1">Uncharacterized protein</fullName>
    </submittedName>
</protein>
<name>A0A060XVL1_ONCMY</name>
<proteinExistence type="predicted"/>
<accession>A0A060XVL1</accession>
<reference evidence="1" key="2">
    <citation type="submission" date="2014-03" db="EMBL/GenBank/DDBJ databases">
        <authorList>
            <person name="Genoscope - CEA"/>
        </authorList>
    </citation>
    <scope>NUCLEOTIDE SEQUENCE</scope>
</reference>
<dbReference type="STRING" id="8022.A0A060XVL1"/>
<dbReference type="EMBL" id="FR906140">
    <property type="protein sequence ID" value="CDQ83257.1"/>
    <property type="molecule type" value="Genomic_DNA"/>
</dbReference>
<dbReference type="Proteomes" id="UP000193380">
    <property type="component" value="Unassembled WGS sequence"/>
</dbReference>
<dbReference type="AlphaFoldDB" id="A0A060XVL1"/>
<dbReference type="Gene3D" id="1.10.238.10">
    <property type="entry name" value="EF-hand"/>
    <property type="match status" value="1"/>
</dbReference>
<organism evidence="1 2">
    <name type="scientific">Oncorhynchus mykiss</name>
    <name type="common">Rainbow trout</name>
    <name type="synonym">Salmo gairdneri</name>
    <dbReference type="NCBI Taxonomy" id="8022"/>
    <lineage>
        <taxon>Eukaryota</taxon>
        <taxon>Metazoa</taxon>
        <taxon>Chordata</taxon>
        <taxon>Craniata</taxon>
        <taxon>Vertebrata</taxon>
        <taxon>Euteleostomi</taxon>
        <taxon>Actinopterygii</taxon>
        <taxon>Neopterygii</taxon>
        <taxon>Teleostei</taxon>
        <taxon>Protacanthopterygii</taxon>
        <taxon>Salmoniformes</taxon>
        <taxon>Salmonidae</taxon>
        <taxon>Salmoninae</taxon>
        <taxon>Oncorhynchus</taxon>
    </lineage>
</organism>
<sequence length="68" mass="7815">MCFIFTEKFEEVDAEQLQRILHETLLQGYAKKTQGFSLESCRSMVALMDVSFMSLVTVSHDAFCRETS</sequence>
<evidence type="ECO:0000313" key="1">
    <source>
        <dbReference type="EMBL" id="CDQ83257.1"/>
    </source>
</evidence>
<gene>
    <name evidence="1" type="ORF">GSONMT00000498001</name>
</gene>